<gene>
    <name evidence="1" type="ORF">HPB50_010226</name>
</gene>
<dbReference type="EMBL" id="CM023488">
    <property type="protein sequence ID" value="KAH6923999.1"/>
    <property type="molecule type" value="Genomic_DNA"/>
</dbReference>
<sequence>MRACRLLVGAMLMVCVNPKCAVLRLMRLPMVVRMSSRWVALTVLFLCCAGVLLFLRWTTGSSSTWPTKQRRATAVSQAINNVPHLNRTSCPSENEARSERHFRHWDKMLEQALRLQTHALPRTEHESWHAVTENIHVFSAFLVTTTERAIQITSLVRSHEPRVNGTPIQHPPLVCIVRTPTWTITREARIRLVWTWFNPSFENALILCPPLNGTFPPDEDIRVSVAVRGSDAASVQWLKLHRPPDRADEKCCAVCVRPSYGSSVSLWKIVEFIAHYRLVGVKRFYFYDLRMSSEAKLLLSWLQAAKVDVTLIPFKLIANAADVHAEGQVPALYDCIFRSMSKTEYYIHVDIDELMVPLRHSNIPTMVKEVEREGNGTVGSLVVRSRYHCSEYPLNMQYSSLEVLPLQTRLFTYHSVDLHQVDFTKHIALSRSVCEAGIHYVEQHCAGYSKVLVDSSVAFLKHYRRCCPCPHLFTAEIAPEDERETKVAMKRKAGHFMYHRFD</sequence>
<organism evidence="1 2">
    <name type="scientific">Hyalomma asiaticum</name>
    <name type="common">Tick</name>
    <dbReference type="NCBI Taxonomy" id="266040"/>
    <lineage>
        <taxon>Eukaryota</taxon>
        <taxon>Metazoa</taxon>
        <taxon>Ecdysozoa</taxon>
        <taxon>Arthropoda</taxon>
        <taxon>Chelicerata</taxon>
        <taxon>Arachnida</taxon>
        <taxon>Acari</taxon>
        <taxon>Parasitiformes</taxon>
        <taxon>Ixodida</taxon>
        <taxon>Ixodoidea</taxon>
        <taxon>Ixodidae</taxon>
        <taxon>Hyalomminae</taxon>
        <taxon>Hyalomma</taxon>
    </lineage>
</organism>
<evidence type="ECO:0000313" key="1">
    <source>
        <dbReference type="EMBL" id="KAH6923999.1"/>
    </source>
</evidence>
<evidence type="ECO:0000313" key="2">
    <source>
        <dbReference type="Proteomes" id="UP000821845"/>
    </source>
</evidence>
<accession>A0ACB7RQ47</accession>
<protein>
    <submittedName>
        <fullName evidence="1">Uncharacterized protein</fullName>
    </submittedName>
</protein>
<reference evidence="1" key="1">
    <citation type="submission" date="2020-05" db="EMBL/GenBank/DDBJ databases">
        <title>Large-scale comparative analyses of tick genomes elucidate their genetic diversity and vector capacities.</title>
        <authorList>
            <person name="Jia N."/>
            <person name="Wang J."/>
            <person name="Shi W."/>
            <person name="Du L."/>
            <person name="Sun Y."/>
            <person name="Zhan W."/>
            <person name="Jiang J."/>
            <person name="Wang Q."/>
            <person name="Zhang B."/>
            <person name="Ji P."/>
            <person name="Sakyi L.B."/>
            <person name="Cui X."/>
            <person name="Yuan T."/>
            <person name="Jiang B."/>
            <person name="Yang W."/>
            <person name="Lam T.T.-Y."/>
            <person name="Chang Q."/>
            <person name="Ding S."/>
            <person name="Wang X."/>
            <person name="Zhu J."/>
            <person name="Ruan X."/>
            <person name="Zhao L."/>
            <person name="Wei J."/>
            <person name="Que T."/>
            <person name="Du C."/>
            <person name="Cheng J."/>
            <person name="Dai P."/>
            <person name="Han X."/>
            <person name="Huang E."/>
            <person name="Gao Y."/>
            <person name="Liu J."/>
            <person name="Shao H."/>
            <person name="Ye R."/>
            <person name="Li L."/>
            <person name="Wei W."/>
            <person name="Wang X."/>
            <person name="Wang C."/>
            <person name="Yang T."/>
            <person name="Huo Q."/>
            <person name="Li W."/>
            <person name="Guo W."/>
            <person name="Chen H."/>
            <person name="Zhou L."/>
            <person name="Ni X."/>
            <person name="Tian J."/>
            <person name="Zhou Y."/>
            <person name="Sheng Y."/>
            <person name="Liu T."/>
            <person name="Pan Y."/>
            <person name="Xia L."/>
            <person name="Li J."/>
            <person name="Zhao F."/>
            <person name="Cao W."/>
        </authorList>
    </citation>
    <scope>NUCLEOTIDE SEQUENCE</scope>
    <source>
        <strain evidence="1">Hyas-2018</strain>
    </source>
</reference>
<comment type="caution">
    <text evidence="1">The sequence shown here is derived from an EMBL/GenBank/DDBJ whole genome shotgun (WGS) entry which is preliminary data.</text>
</comment>
<proteinExistence type="predicted"/>
<dbReference type="Proteomes" id="UP000821845">
    <property type="component" value="Chromosome 8"/>
</dbReference>
<keyword evidence="2" id="KW-1185">Reference proteome</keyword>
<name>A0ACB7RQ47_HYAAI</name>